<gene>
    <name evidence="2" type="ORF">H8R94_03355</name>
</gene>
<evidence type="ECO:0000259" key="1">
    <source>
        <dbReference type="Pfam" id="PF12939"/>
    </source>
</evidence>
<keyword evidence="3" id="KW-1185">Reference proteome</keyword>
<dbReference type="InterPro" id="IPR024212">
    <property type="entry name" value="DUF3837"/>
</dbReference>
<evidence type="ECO:0000313" key="2">
    <source>
        <dbReference type="EMBL" id="MBC5685660.1"/>
    </source>
</evidence>
<protein>
    <submittedName>
        <fullName evidence="2">DUF3837 family protein</fullName>
    </submittedName>
</protein>
<dbReference type="Gene3D" id="1.20.58.1400">
    <property type="entry name" value="Domain of unknown function DUF3837"/>
    <property type="match status" value="1"/>
</dbReference>
<sequence length="102" mass="11516">MVEELAVNAVEKKLDMQASILVGNYEYYYACGKLKGLMDLAVDEKTAPLVMKEIVDEALASYTPDEETEPVKAYLKTLLLRYRPADEYDAQMADLFRQGSGR</sequence>
<dbReference type="Pfam" id="PF12939">
    <property type="entry name" value="DUF3837"/>
    <property type="match status" value="1"/>
</dbReference>
<dbReference type="Proteomes" id="UP000643810">
    <property type="component" value="Unassembled WGS sequence"/>
</dbReference>
<dbReference type="EMBL" id="JACOPG010000001">
    <property type="protein sequence ID" value="MBC5685660.1"/>
    <property type="molecule type" value="Genomic_DNA"/>
</dbReference>
<proteinExistence type="predicted"/>
<dbReference type="InterPro" id="IPR038406">
    <property type="entry name" value="DUF3837_sf"/>
</dbReference>
<evidence type="ECO:0000313" key="3">
    <source>
        <dbReference type="Proteomes" id="UP000643810"/>
    </source>
</evidence>
<comment type="caution">
    <text evidence="2">The sequence shown here is derived from an EMBL/GenBank/DDBJ whole genome shotgun (WGS) entry which is preliminary data.</text>
</comment>
<reference evidence="2 3" key="1">
    <citation type="submission" date="2020-08" db="EMBL/GenBank/DDBJ databases">
        <title>Genome public.</title>
        <authorList>
            <person name="Liu C."/>
            <person name="Sun Q."/>
        </authorList>
    </citation>
    <scope>NUCLEOTIDE SEQUENCE [LARGE SCALE GENOMIC DNA]</scope>
    <source>
        <strain evidence="2 3">NSJ-9</strain>
    </source>
</reference>
<accession>A0ABR7GFV4</accession>
<dbReference type="RefSeq" id="WP_186853886.1">
    <property type="nucleotide sequence ID" value="NZ_JACOPG010000001.1"/>
</dbReference>
<name>A0ABR7GFV4_9FIRM</name>
<feature type="domain" description="DUF3837" evidence="1">
    <location>
        <begin position="1"/>
        <end position="100"/>
    </location>
</feature>
<organism evidence="2 3">
    <name type="scientific">Roseburia lenta</name>
    <dbReference type="NCBI Taxonomy" id="2763061"/>
    <lineage>
        <taxon>Bacteria</taxon>
        <taxon>Bacillati</taxon>
        <taxon>Bacillota</taxon>
        <taxon>Clostridia</taxon>
        <taxon>Lachnospirales</taxon>
        <taxon>Lachnospiraceae</taxon>
        <taxon>Roseburia</taxon>
    </lineage>
</organism>